<comment type="similarity">
    <text evidence="1">Belongs to the peptidase S33 family.</text>
</comment>
<dbReference type="Proteomes" id="UP000503540">
    <property type="component" value="Chromosome"/>
</dbReference>
<gene>
    <name evidence="5" type="ORF">F5544_37345</name>
</gene>
<accession>A0A6G9YQK0</accession>
<dbReference type="GO" id="GO:0004301">
    <property type="term" value="F:epoxide hydrolase activity"/>
    <property type="evidence" value="ECO:0007669"/>
    <property type="project" value="TreeGrafter"/>
</dbReference>
<evidence type="ECO:0000256" key="2">
    <source>
        <dbReference type="ARBA" id="ARBA00022797"/>
    </source>
</evidence>
<organism evidence="5 6">
    <name type="scientific">Nocardia arthritidis</name>
    <dbReference type="NCBI Taxonomy" id="228602"/>
    <lineage>
        <taxon>Bacteria</taxon>
        <taxon>Bacillati</taxon>
        <taxon>Actinomycetota</taxon>
        <taxon>Actinomycetes</taxon>
        <taxon>Mycobacteriales</taxon>
        <taxon>Nocardiaceae</taxon>
        <taxon>Nocardia</taxon>
    </lineage>
</organism>
<dbReference type="InterPro" id="IPR016292">
    <property type="entry name" value="Epoxide_hydrolase"/>
</dbReference>
<dbReference type="Pfam" id="PF06441">
    <property type="entry name" value="EHN"/>
    <property type="match status" value="1"/>
</dbReference>
<dbReference type="SUPFAM" id="SSF53474">
    <property type="entry name" value="alpha/beta-Hydrolases"/>
    <property type="match status" value="1"/>
</dbReference>
<keyword evidence="2" id="KW-0058">Aromatic hydrocarbons catabolism</keyword>
<dbReference type="KEGG" id="nah:F5544_37345"/>
<dbReference type="Gene3D" id="3.40.50.1820">
    <property type="entry name" value="alpha/beta hydrolase"/>
    <property type="match status" value="1"/>
</dbReference>
<evidence type="ECO:0000256" key="3">
    <source>
        <dbReference type="ARBA" id="ARBA00022801"/>
    </source>
</evidence>
<dbReference type="PANTHER" id="PTHR21661:SF35">
    <property type="entry name" value="EPOXIDE HYDROLASE"/>
    <property type="match status" value="1"/>
</dbReference>
<sequence length="389" mass="43295">MVFTVVTMTNTAIRPFRIEIPQADIDDLRDRLARARWSAQLPGQGWDRGVPVDCLRELAEYWRTEFDWRAKEAALNELPQFLTEIGGLDVHFVHVRSAEPDALPLILTHGWPNSFVEFTKSIDLLANPRAHGVEGQAFHVVIPSVPGFGFSTGPRELGMNPRKVAEMWIQLMDRLGYRRYGVQGGDLGAYVVQEMAIAAPDRIVGVHIDAGIGMPTAADVPTMTPEERAEWDLMQQWMTGVNHHVLLRQAPQTFGHGWTDSPVGLLAWLVHKFNEFAPLAADLEDAYDRDQLLTNISIYWFTNTAATSSWPMYNGLGPDGFAWPAGQKLVPVGVYGGGSPLMRRLAERDNIIAHWPTGNTGNHFVAMELPDAHAADIRTFFAKVAQLPA</sequence>
<protein>
    <submittedName>
        <fullName evidence="5">Alpha/beta fold hydrolase</fullName>
    </submittedName>
</protein>
<name>A0A6G9YQK0_9NOCA</name>
<evidence type="ECO:0000313" key="5">
    <source>
        <dbReference type="EMBL" id="QIS15296.1"/>
    </source>
</evidence>
<dbReference type="EMBL" id="CP046172">
    <property type="protein sequence ID" value="QIS15296.1"/>
    <property type="molecule type" value="Genomic_DNA"/>
</dbReference>
<dbReference type="PRINTS" id="PR00412">
    <property type="entry name" value="EPOXHYDRLASE"/>
</dbReference>
<proteinExistence type="inferred from homology"/>
<dbReference type="PIRSF" id="PIRSF001112">
    <property type="entry name" value="Epoxide_hydrolase"/>
    <property type="match status" value="1"/>
</dbReference>
<dbReference type="AlphaFoldDB" id="A0A6G9YQK0"/>
<evidence type="ECO:0000259" key="4">
    <source>
        <dbReference type="Pfam" id="PF06441"/>
    </source>
</evidence>
<evidence type="ECO:0000313" key="6">
    <source>
        <dbReference type="Proteomes" id="UP000503540"/>
    </source>
</evidence>
<keyword evidence="6" id="KW-1185">Reference proteome</keyword>
<dbReference type="PANTHER" id="PTHR21661">
    <property type="entry name" value="EPOXIDE HYDROLASE 1-RELATED"/>
    <property type="match status" value="1"/>
</dbReference>
<dbReference type="InterPro" id="IPR029058">
    <property type="entry name" value="AB_hydrolase_fold"/>
</dbReference>
<keyword evidence="3 5" id="KW-0378">Hydrolase</keyword>
<evidence type="ECO:0000256" key="1">
    <source>
        <dbReference type="ARBA" id="ARBA00010088"/>
    </source>
</evidence>
<dbReference type="InterPro" id="IPR010497">
    <property type="entry name" value="Epoxide_hydro_N"/>
</dbReference>
<feature type="domain" description="Epoxide hydrolase N-terminal" evidence="4">
    <location>
        <begin position="13"/>
        <end position="118"/>
    </location>
</feature>
<dbReference type="GO" id="GO:0097176">
    <property type="term" value="P:epoxide metabolic process"/>
    <property type="evidence" value="ECO:0007669"/>
    <property type="project" value="TreeGrafter"/>
</dbReference>
<reference evidence="5 6" key="1">
    <citation type="journal article" date="2019" name="ACS Chem. Biol.">
        <title>Identification and Mobilization of a Cryptic Antibiotic Biosynthesis Gene Locus from a Human-Pathogenic Nocardia Isolate.</title>
        <authorList>
            <person name="Herisse M."/>
            <person name="Ishida K."/>
            <person name="Porter J.L."/>
            <person name="Howden B."/>
            <person name="Hertweck C."/>
            <person name="Stinear T.P."/>
            <person name="Pidot S.J."/>
        </authorList>
    </citation>
    <scope>NUCLEOTIDE SEQUENCE [LARGE SCALE GENOMIC DNA]</scope>
    <source>
        <strain evidence="5 6">AUSMDU00012717</strain>
    </source>
</reference>
<dbReference type="InterPro" id="IPR000639">
    <property type="entry name" value="Epox_hydrolase-like"/>
</dbReference>